<evidence type="ECO:0000256" key="1">
    <source>
        <dbReference type="ARBA" id="ARBA00007228"/>
    </source>
</evidence>
<dbReference type="InterPro" id="IPR029026">
    <property type="entry name" value="tRNA_m1G_MTases_N"/>
</dbReference>
<dbReference type="CDD" id="cd18103">
    <property type="entry name" value="SpoU-like_RlmB"/>
    <property type="match status" value="1"/>
</dbReference>
<dbReference type="InterPro" id="IPR001537">
    <property type="entry name" value="SpoU_MeTrfase"/>
</dbReference>
<sequence length="256" mass="27896">MNSISDDSTEIIFGHHAALAVLEADDAPQKVNKIFLQRGLHNSGIKEAVKLARAKKLVIQDAPKQKLDELSNNGNHQGIVLTVTPFAYTQLPDLLQRLKDQQQTPFFVILDNLNDPHNFGSILRTADAVGVNGVIIPKRRSVGVTSVVAKTSTGAIEHMPIVRVTNLVRTIQDLKEQGIWIFGTDMQGSDYRTWNAQGPIALVIGNEGSGLSTLVKKQVDQMLTIPMVGHVQSLNASVATGVLLYQAFSSRESANR</sequence>
<dbReference type="Pfam" id="PF00588">
    <property type="entry name" value="SpoU_methylase"/>
    <property type="match status" value="1"/>
</dbReference>
<dbReference type="Pfam" id="PF08032">
    <property type="entry name" value="SpoU_sub_bind"/>
    <property type="match status" value="1"/>
</dbReference>
<gene>
    <name evidence="5" type="primary">rlmB</name>
    <name evidence="5" type="ORF">MOO45_01580</name>
</gene>
<accession>A0ABY4P9T8</accession>
<evidence type="ECO:0000256" key="2">
    <source>
        <dbReference type="ARBA" id="ARBA00022603"/>
    </source>
</evidence>
<protein>
    <submittedName>
        <fullName evidence="5">23S rRNA (Guanosine(2251)-2'-O)-methyltransferase RlmB</fullName>
    </submittedName>
</protein>
<evidence type="ECO:0000313" key="5">
    <source>
        <dbReference type="EMBL" id="UQS82406.1"/>
    </source>
</evidence>
<evidence type="ECO:0000259" key="4">
    <source>
        <dbReference type="SMART" id="SM00967"/>
    </source>
</evidence>
<dbReference type="RefSeq" id="WP_249514675.1">
    <property type="nucleotide sequence ID" value="NZ_CP093366.1"/>
</dbReference>
<reference evidence="5" key="1">
    <citation type="journal article" date="2022" name="Int. J. Syst. Evol. Microbiol.">
        <title>Apilactobacillus apisilvae sp. nov., Nicolia spurrieriana gen. nov. sp. nov., Bombilactobacillus folatiphilus sp. nov. and Bombilactobacillus thymidiniphilus sp. nov., four new lactic acid bacterial isolates from stingless bees Tetragonula carbonaria and Austroplebeia australis.</title>
        <authorList>
            <person name="Oliphant S.A."/>
            <person name="Watson-Haigh N.S."/>
            <person name="Sumby K.M."/>
            <person name="Gardner J."/>
            <person name="Groom S."/>
            <person name="Jiranek V."/>
        </authorList>
    </citation>
    <scope>NUCLEOTIDE SEQUENCE</scope>
    <source>
        <strain evidence="5">SG4_D2</strain>
    </source>
</reference>
<dbReference type="SMART" id="SM00967">
    <property type="entry name" value="SpoU_sub_bind"/>
    <property type="match status" value="1"/>
</dbReference>
<keyword evidence="2" id="KW-0489">Methyltransferase</keyword>
<name>A0ABY4P9T8_9LACO</name>
<evidence type="ECO:0000313" key="6">
    <source>
        <dbReference type="Proteomes" id="UP000831495"/>
    </source>
</evidence>
<organism evidence="5 6">
    <name type="scientific">Bombilactobacillus folatiphilus</name>
    <dbReference type="NCBI Taxonomy" id="2923362"/>
    <lineage>
        <taxon>Bacteria</taxon>
        <taxon>Bacillati</taxon>
        <taxon>Bacillota</taxon>
        <taxon>Bacilli</taxon>
        <taxon>Lactobacillales</taxon>
        <taxon>Lactobacillaceae</taxon>
        <taxon>Bombilactobacillus</taxon>
    </lineage>
</organism>
<dbReference type="Gene3D" id="3.30.1330.30">
    <property type="match status" value="1"/>
</dbReference>
<dbReference type="InterPro" id="IPR029064">
    <property type="entry name" value="Ribosomal_eL30-like_sf"/>
</dbReference>
<keyword evidence="3" id="KW-0808">Transferase</keyword>
<feature type="domain" description="RNA 2-O ribose methyltransferase substrate binding" evidence="4">
    <location>
        <begin position="11"/>
        <end position="89"/>
    </location>
</feature>
<keyword evidence="6" id="KW-1185">Reference proteome</keyword>
<dbReference type="Proteomes" id="UP000831495">
    <property type="component" value="Chromosome"/>
</dbReference>
<dbReference type="PANTHER" id="PTHR46429">
    <property type="entry name" value="23S RRNA (GUANOSINE-2'-O-)-METHYLTRANSFERASE RLMB"/>
    <property type="match status" value="1"/>
</dbReference>
<proteinExistence type="inferred from homology"/>
<dbReference type="SUPFAM" id="SSF55315">
    <property type="entry name" value="L30e-like"/>
    <property type="match status" value="1"/>
</dbReference>
<dbReference type="PANTHER" id="PTHR46429:SF1">
    <property type="entry name" value="23S RRNA (GUANOSINE-2'-O-)-METHYLTRANSFERASE RLMB"/>
    <property type="match status" value="1"/>
</dbReference>
<dbReference type="SUPFAM" id="SSF75217">
    <property type="entry name" value="alpha/beta knot"/>
    <property type="match status" value="1"/>
</dbReference>
<dbReference type="InterPro" id="IPR029028">
    <property type="entry name" value="Alpha/beta_knot_MTases"/>
</dbReference>
<dbReference type="Gene3D" id="3.40.1280.10">
    <property type="match status" value="1"/>
</dbReference>
<comment type="similarity">
    <text evidence="1">Belongs to the class IV-like SAM-binding methyltransferase superfamily. RNA methyltransferase TrmH family.</text>
</comment>
<dbReference type="EMBL" id="CP093366">
    <property type="protein sequence ID" value="UQS82406.1"/>
    <property type="molecule type" value="Genomic_DNA"/>
</dbReference>
<dbReference type="NCBIfam" id="TIGR00186">
    <property type="entry name" value="rRNA_methyl_3"/>
    <property type="match status" value="1"/>
</dbReference>
<dbReference type="InterPro" id="IPR013123">
    <property type="entry name" value="SpoU_subst-bd"/>
</dbReference>
<evidence type="ECO:0000256" key="3">
    <source>
        <dbReference type="ARBA" id="ARBA00022679"/>
    </source>
</evidence>
<dbReference type="InterPro" id="IPR004441">
    <property type="entry name" value="rRNA_MeTrfase_TrmH"/>
</dbReference>